<proteinExistence type="predicted"/>
<evidence type="ECO:0000313" key="2">
    <source>
        <dbReference type="Proteomes" id="UP000054097"/>
    </source>
</evidence>
<dbReference type="HOGENOM" id="CLU_1687769_0_0_1"/>
<evidence type="ECO:0000313" key="1">
    <source>
        <dbReference type="EMBL" id="KIM20588.1"/>
    </source>
</evidence>
<dbReference type="AlphaFoldDB" id="A0A0C2W286"/>
<sequence length="156" mass="17973">MRFYYSKRGPKPPVFEISGGAIKGKNNFDQFWELATKGRYFFGEHLWVAWDVEILPGKNTSNTRGLVTELVPHLRYLLSLLSLFLFGGEFEYSVHDKVPWFVAITKKAGVGYEWEYCTTVRAIIWGSLSSFLIFTSDNLQNWVRSSRLYDNAPNTG</sequence>
<protein>
    <submittedName>
        <fullName evidence="1">Uncharacterized protein</fullName>
    </submittedName>
</protein>
<dbReference type="Proteomes" id="UP000054097">
    <property type="component" value="Unassembled WGS sequence"/>
</dbReference>
<name>A0A0C2W286_SERVB</name>
<dbReference type="EMBL" id="KN824419">
    <property type="protein sequence ID" value="KIM20588.1"/>
    <property type="molecule type" value="Genomic_DNA"/>
</dbReference>
<gene>
    <name evidence="1" type="ORF">M408DRAFT_129732</name>
</gene>
<keyword evidence="2" id="KW-1185">Reference proteome</keyword>
<reference evidence="2" key="2">
    <citation type="submission" date="2015-01" db="EMBL/GenBank/DDBJ databases">
        <title>Evolutionary Origins and Diversification of the Mycorrhizal Mutualists.</title>
        <authorList>
            <consortium name="DOE Joint Genome Institute"/>
            <consortium name="Mycorrhizal Genomics Consortium"/>
            <person name="Kohler A."/>
            <person name="Kuo A."/>
            <person name="Nagy L.G."/>
            <person name="Floudas D."/>
            <person name="Copeland A."/>
            <person name="Barry K.W."/>
            <person name="Cichocki N."/>
            <person name="Veneault-Fourrey C."/>
            <person name="LaButti K."/>
            <person name="Lindquist E.A."/>
            <person name="Lipzen A."/>
            <person name="Lundell T."/>
            <person name="Morin E."/>
            <person name="Murat C."/>
            <person name="Riley R."/>
            <person name="Ohm R."/>
            <person name="Sun H."/>
            <person name="Tunlid A."/>
            <person name="Henrissat B."/>
            <person name="Grigoriev I.V."/>
            <person name="Hibbett D.S."/>
            <person name="Martin F."/>
        </authorList>
    </citation>
    <scope>NUCLEOTIDE SEQUENCE [LARGE SCALE GENOMIC DNA]</scope>
    <source>
        <strain evidence="2">MAFF 305830</strain>
    </source>
</reference>
<organism evidence="1 2">
    <name type="scientific">Serendipita vermifera MAFF 305830</name>
    <dbReference type="NCBI Taxonomy" id="933852"/>
    <lineage>
        <taxon>Eukaryota</taxon>
        <taxon>Fungi</taxon>
        <taxon>Dikarya</taxon>
        <taxon>Basidiomycota</taxon>
        <taxon>Agaricomycotina</taxon>
        <taxon>Agaricomycetes</taxon>
        <taxon>Sebacinales</taxon>
        <taxon>Serendipitaceae</taxon>
        <taxon>Serendipita</taxon>
    </lineage>
</organism>
<accession>A0A0C2W286</accession>
<reference evidence="1 2" key="1">
    <citation type="submission" date="2014-04" db="EMBL/GenBank/DDBJ databases">
        <authorList>
            <consortium name="DOE Joint Genome Institute"/>
            <person name="Kuo A."/>
            <person name="Zuccaro A."/>
            <person name="Kohler A."/>
            <person name="Nagy L.G."/>
            <person name="Floudas D."/>
            <person name="Copeland A."/>
            <person name="Barry K.W."/>
            <person name="Cichocki N."/>
            <person name="Veneault-Fourrey C."/>
            <person name="LaButti K."/>
            <person name="Lindquist E.A."/>
            <person name="Lipzen A."/>
            <person name="Lundell T."/>
            <person name="Morin E."/>
            <person name="Murat C."/>
            <person name="Sun H."/>
            <person name="Tunlid A."/>
            <person name="Henrissat B."/>
            <person name="Grigoriev I.V."/>
            <person name="Hibbett D.S."/>
            <person name="Martin F."/>
            <person name="Nordberg H.P."/>
            <person name="Cantor M.N."/>
            <person name="Hua S.X."/>
        </authorList>
    </citation>
    <scope>NUCLEOTIDE SEQUENCE [LARGE SCALE GENOMIC DNA]</scope>
    <source>
        <strain evidence="1 2">MAFF 305830</strain>
    </source>
</reference>